<feature type="domain" description="NB-ARC" evidence="5">
    <location>
        <begin position="2"/>
        <end position="74"/>
    </location>
</feature>
<keyword evidence="2" id="KW-0677">Repeat</keyword>
<dbReference type="EMBL" id="QPKB01000008">
    <property type="protein sequence ID" value="RWR91389.1"/>
    <property type="molecule type" value="Genomic_DNA"/>
</dbReference>
<evidence type="ECO:0000313" key="7">
    <source>
        <dbReference type="EMBL" id="RWR91389.1"/>
    </source>
</evidence>
<dbReference type="InterPro" id="IPR036388">
    <property type="entry name" value="WH-like_DNA-bd_sf"/>
</dbReference>
<evidence type="ECO:0000256" key="4">
    <source>
        <dbReference type="ARBA" id="ARBA00022840"/>
    </source>
</evidence>
<dbReference type="Gene3D" id="1.10.10.10">
    <property type="entry name" value="Winged helix-like DNA-binding domain superfamily/Winged helix DNA-binding domain"/>
    <property type="match status" value="1"/>
</dbReference>
<dbReference type="Pfam" id="PF13855">
    <property type="entry name" value="LRR_8"/>
    <property type="match status" value="1"/>
</dbReference>
<dbReference type="Pfam" id="PF00931">
    <property type="entry name" value="NB-ARC"/>
    <property type="match status" value="1"/>
</dbReference>
<gene>
    <name evidence="7" type="ORF">CKAN_02054100</name>
</gene>
<dbReference type="GO" id="GO:0005524">
    <property type="term" value="F:ATP binding"/>
    <property type="evidence" value="ECO:0007669"/>
    <property type="project" value="UniProtKB-KW"/>
</dbReference>
<protein>
    <submittedName>
        <fullName evidence="7">Putative disease resistance protein</fullName>
    </submittedName>
</protein>
<evidence type="ECO:0000256" key="3">
    <source>
        <dbReference type="ARBA" id="ARBA00022821"/>
    </source>
</evidence>
<dbReference type="GO" id="GO:0006952">
    <property type="term" value="P:defense response"/>
    <property type="evidence" value="ECO:0007669"/>
    <property type="project" value="UniProtKB-KW"/>
</dbReference>
<organism evidence="7 8">
    <name type="scientific">Cinnamomum micranthum f. kanehirae</name>
    <dbReference type="NCBI Taxonomy" id="337451"/>
    <lineage>
        <taxon>Eukaryota</taxon>
        <taxon>Viridiplantae</taxon>
        <taxon>Streptophyta</taxon>
        <taxon>Embryophyta</taxon>
        <taxon>Tracheophyta</taxon>
        <taxon>Spermatophyta</taxon>
        <taxon>Magnoliopsida</taxon>
        <taxon>Magnoliidae</taxon>
        <taxon>Laurales</taxon>
        <taxon>Lauraceae</taxon>
        <taxon>Cinnamomum</taxon>
    </lineage>
</organism>
<accession>A0A443PKW2</accession>
<comment type="caution">
    <text evidence="7">The sequence shown here is derived from an EMBL/GenBank/DDBJ whole genome shotgun (WGS) entry which is preliminary data.</text>
</comment>
<dbReference type="Pfam" id="PF23559">
    <property type="entry name" value="WHD_DRP"/>
    <property type="match status" value="1"/>
</dbReference>
<evidence type="ECO:0000256" key="1">
    <source>
        <dbReference type="ARBA" id="ARBA00008894"/>
    </source>
</evidence>
<dbReference type="Gene3D" id="1.10.8.430">
    <property type="entry name" value="Helical domain of apoptotic protease-activating factors"/>
    <property type="match status" value="1"/>
</dbReference>
<dbReference type="SUPFAM" id="SSF52540">
    <property type="entry name" value="P-loop containing nucleoside triphosphate hydrolases"/>
    <property type="match status" value="1"/>
</dbReference>
<comment type="similarity">
    <text evidence="1">Belongs to the disease resistance NB-LRR family.</text>
</comment>
<dbReference type="OrthoDB" id="664960at2759"/>
<dbReference type="PANTHER" id="PTHR33463">
    <property type="entry name" value="NB-ARC DOMAIN-CONTAINING PROTEIN-RELATED"/>
    <property type="match status" value="1"/>
</dbReference>
<dbReference type="Proteomes" id="UP000283530">
    <property type="component" value="Unassembled WGS sequence"/>
</dbReference>
<keyword evidence="4" id="KW-0547">Nucleotide-binding</keyword>
<dbReference type="InterPro" id="IPR001611">
    <property type="entry name" value="Leu-rich_rpt"/>
</dbReference>
<proteinExistence type="inferred from homology"/>
<reference evidence="7 8" key="1">
    <citation type="journal article" date="2019" name="Nat. Plants">
        <title>Stout camphor tree genome fills gaps in understanding of flowering plant genome evolution.</title>
        <authorList>
            <person name="Chaw S.M."/>
            <person name="Liu Y.C."/>
            <person name="Wu Y.W."/>
            <person name="Wang H.Y."/>
            <person name="Lin C.I."/>
            <person name="Wu C.S."/>
            <person name="Ke H.M."/>
            <person name="Chang L.Y."/>
            <person name="Hsu C.Y."/>
            <person name="Yang H.T."/>
            <person name="Sudianto E."/>
            <person name="Hsu M.H."/>
            <person name="Wu K.P."/>
            <person name="Wang L.N."/>
            <person name="Leebens-Mack J.H."/>
            <person name="Tsai I.J."/>
        </authorList>
    </citation>
    <scope>NUCLEOTIDE SEQUENCE [LARGE SCALE GENOMIC DNA]</scope>
    <source>
        <strain evidence="8">cv. Chaw 1501</strain>
        <tissue evidence="7">Young leaves</tissue>
    </source>
</reference>
<dbReference type="PANTHER" id="PTHR33463:SF209">
    <property type="entry name" value="DISEASE RESISTANCE PROTEIN RPS2-LIKE"/>
    <property type="match status" value="1"/>
</dbReference>
<name>A0A443PKW2_9MAGN</name>
<keyword evidence="3" id="KW-0611">Plant defense</keyword>
<keyword evidence="4" id="KW-0067">ATP-binding</keyword>
<dbReference type="GO" id="GO:0043531">
    <property type="term" value="F:ADP binding"/>
    <property type="evidence" value="ECO:0007669"/>
    <property type="project" value="InterPro"/>
</dbReference>
<evidence type="ECO:0000256" key="2">
    <source>
        <dbReference type="ARBA" id="ARBA00022737"/>
    </source>
</evidence>
<dbReference type="InterPro" id="IPR002182">
    <property type="entry name" value="NB-ARC"/>
</dbReference>
<dbReference type="Gene3D" id="3.80.10.10">
    <property type="entry name" value="Ribonuclease Inhibitor"/>
    <property type="match status" value="1"/>
</dbReference>
<dbReference type="InterPro" id="IPR050905">
    <property type="entry name" value="Plant_NBS-LRR"/>
</dbReference>
<dbReference type="FunFam" id="1.10.10.10:FF:000322">
    <property type="entry name" value="Probable disease resistance protein At1g63360"/>
    <property type="match status" value="1"/>
</dbReference>
<evidence type="ECO:0000259" key="5">
    <source>
        <dbReference type="Pfam" id="PF00931"/>
    </source>
</evidence>
<dbReference type="SUPFAM" id="SSF52058">
    <property type="entry name" value="L domain-like"/>
    <property type="match status" value="1"/>
</dbReference>
<dbReference type="InterPro" id="IPR058922">
    <property type="entry name" value="WHD_DRP"/>
</dbReference>
<keyword evidence="8" id="KW-1185">Reference proteome</keyword>
<dbReference type="InterPro" id="IPR027417">
    <property type="entry name" value="P-loop_NTPase"/>
</dbReference>
<dbReference type="AlphaFoldDB" id="A0A443PKW2"/>
<dbReference type="InterPro" id="IPR042197">
    <property type="entry name" value="Apaf_helical"/>
</dbReference>
<feature type="domain" description="Disease resistance protein winged helix" evidence="6">
    <location>
        <begin position="163"/>
        <end position="231"/>
    </location>
</feature>
<evidence type="ECO:0000313" key="8">
    <source>
        <dbReference type="Proteomes" id="UP000283530"/>
    </source>
</evidence>
<dbReference type="InterPro" id="IPR032675">
    <property type="entry name" value="LRR_dom_sf"/>
</dbReference>
<evidence type="ECO:0000259" key="6">
    <source>
        <dbReference type="Pfam" id="PF23559"/>
    </source>
</evidence>
<sequence length="348" mass="39318">MSNSRYLLIIDDLWQKIDLENVGIPVPNRQNGSKIAITMRLVHVCHDMLADAKIRMQTLTKGEAWELFVANVGEVDWEPHIQDIAANVVEECGGMPLAITTVAKAMRDKTRKELWENTLTLLKASAAHEIGGMETEVFENCLKPSYEELKDHKVKMCFLYCSLFPKDHEISVDDLVNIWTIEGFIDHKAHNLVEASNKGHQIVDRLKDKCLLEGGTKHHNNVKMHHVIRSFAVWITSLPSREGGPKSKFLVKAGKRLNKPPLEETEDIEIISLMDSAINELPSGPNCCNLVLLFLRNNPITYVPHSFFELMPRLKILDLSATNIESLVISSSSLPRLRALILKECKTL</sequence>